<dbReference type="SUPFAM" id="SSF52833">
    <property type="entry name" value="Thioredoxin-like"/>
    <property type="match status" value="1"/>
</dbReference>
<dbReference type="InterPro" id="IPR013766">
    <property type="entry name" value="Thioredoxin_domain"/>
</dbReference>
<dbReference type="PANTHER" id="PTHR42852">
    <property type="entry name" value="THIOL:DISULFIDE INTERCHANGE PROTEIN DSBE"/>
    <property type="match status" value="1"/>
</dbReference>
<dbReference type="PANTHER" id="PTHR42852:SF13">
    <property type="entry name" value="PROTEIN DIPZ"/>
    <property type="match status" value="1"/>
</dbReference>
<dbReference type="EMBL" id="JAFKCU010000001">
    <property type="protein sequence ID" value="MBN7814204.1"/>
    <property type="molecule type" value="Genomic_DNA"/>
</dbReference>
<dbReference type="Gene3D" id="3.40.30.10">
    <property type="entry name" value="Glutaredoxin"/>
    <property type="match status" value="1"/>
</dbReference>
<protein>
    <submittedName>
        <fullName evidence="2">TlpA family protein disulfide reductase</fullName>
    </submittedName>
</protein>
<comment type="caution">
    <text evidence="2">The sequence shown here is derived from an EMBL/GenBank/DDBJ whole genome shotgun (WGS) entry which is preliminary data.</text>
</comment>
<evidence type="ECO:0000313" key="3">
    <source>
        <dbReference type="Proteomes" id="UP000664480"/>
    </source>
</evidence>
<feature type="domain" description="Thioredoxin" evidence="1">
    <location>
        <begin position="546"/>
        <end position="689"/>
    </location>
</feature>
<dbReference type="RefSeq" id="WP_206584861.1">
    <property type="nucleotide sequence ID" value="NZ_JAFKCU010000001.1"/>
</dbReference>
<dbReference type="CDD" id="cd02966">
    <property type="entry name" value="TlpA_like_family"/>
    <property type="match status" value="1"/>
</dbReference>
<proteinExistence type="predicted"/>
<organism evidence="2 3">
    <name type="scientific">Algoriphagus pacificus</name>
    <dbReference type="NCBI Taxonomy" id="2811234"/>
    <lineage>
        <taxon>Bacteria</taxon>
        <taxon>Pseudomonadati</taxon>
        <taxon>Bacteroidota</taxon>
        <taxon>Cytophagia</taxon>
        <taxon>Cytophagales</taxon>
        <taxon>Cyclobacteriaceae</taxon>
        <taxon>Algoriphagus</taxon>
    </lineage>
</organism>
<dbReference type="Proteomes" id="UP000664480">
    <property type="component" value="Unassembled WGS sequence"/>
</dbReference>
<evidence type="ECO:0000259" key="1">
    <source>
        <dbReference type="PROSITE" id="PS51352"/>
    </source>
</evidence>
<evidence type="ECO:0000313" key="2">
    <source>
        <dbReference type="EMBL" id="MBN7814204.1"/>
    </source>
</evidence>
<reference evidence="2 3" key="1">
    <citation type="submission" date="2021-03" db="EMBL/GenBank/DDBJ databases">
        <title>novel species isolated from a fishpond in China.</title>
        <authorList>
            <person name="Lu H."/>
            <person name="Cai Z."/>
        </authorList>
    </citation>
    <scope>NUCLEOTIDE SEQUENCE [LARGE SCALE GENOMIC DNA]</scope>
    <source>
        <strain evidence="2 3">YJ13C</strain>
    </source>
</reference>
<sequence length="724" mass="80496">MKKILFTCFLGFLCPPKSKSNSRPFVSYLSDKGAVLPQPQADISQDRSDYLIPSIEAYLPAIGGLFHRRSRSISQAKGLPISNFLYQKWFLKTCLILSILSSSINEVSSQVACSPPGFELVDCPGFPALAGSNRSGETRSEPFYSVTPQDIDSGPFTVDCRLKTVDCEKRTVDYNKKGFSLVDTTLSPRQGSENSSAIFESKQESQAVLYIEMEGETNGPLYQIHVWDKIGATGFSMETARTILTEIAPNDFFRGMLPTVTGALDIRTGELESPTYLSVSENGRKVLSPYLVFPGDSALIRINPASGTLHFTGQTGEQLLLQQQLQDLLDNEEFTKEQLVVVPDKEKYLSGNGNREKLEQGKLQFGRTMLLLQQGDEELEWLAGKLADSAFDLAVQRMSVAYLGRIPGDRLTSFQADALGRYYAIRSRQLGRIIPRISDGSRDQAERLLSQLQDKFDAIEECQWHIAGIVEFWKELNDAKMQLQSESPLDWIGKQKAGYPRDLLVEYYFFSKGKSINDLDAQLEKGLALVADPDVSTRLSQIKAVRSLGSHVLPMPLLSLDGDTLTLNRWKGQVTLVEFWLSGCGACLTRYQKVMKPLEEHFSGDPRFRIVSVSVDKSGKRWKGSIGTFSSITMTNARTLPESFGILRGYGIGSYPGFMLLGRDAQILKVSGFPNDLEKMIQLISHALDEGFPSASGHPDIDPIKISEKTLNPIVLKPNKNRKI</sequence>
<dbReference type="InterPro" id="IPR036249">
    <property type="entry name" value="Thioredoxin-like_sf"/>
</dbReference>
<keyword evidence="3" id="KW-1185">Reference proteome</keyword>
<dbReference type="PROSITE" id="PS51352">
    <property type="entry name" value="THIOREDOXIN_2"/>
    <property type="match status" value="1"/>
</dbReference>
<name>A0ABS3CAR5_9BACT</name>
<gene>
    <name evidence="2" type="ORF">J0A69_02135</name>
</gene>
<dbReference type="InterPro" id="IPR050553">
    <property type="entry name" value="Thioredoxin_ResA/DsbE_sf"/>
</dbReference>
<accession>A0ABS3CAR5</accession>